<gene>
    <name evidence="2" type="ORF">UFOPK3957_00968</name>
</gene>
<accession>A0A6J7NCX7</accession>
<feature type="region of interest" description="Disordered" evidence="1">
    <location>
        <begin position="205"/>
        <end position="230"/>
    </location>
</feature>
<reference evidence="2" key="1">
    <citation type="submission" date="2020-05" db="EMBL/GenBank/DDBJ databases">
        <authorList>
            <person name="Chiriac C."/>
            <person name="Salcher M."/>
            <person name="Ghai R."/>
            <person name="Kavagutti S V."/>
        </authorList>
    </citation>
    <scope>NUCLEOTIDE SEQUENCE</scope>
</reference>
<protein>
    <submittedName>
        <fullName evidence="2">Unannotated protein</fullName>
    </submittedName>
</protein>
<evidence type="ECO:0000313" key="2">
    <source>
        <dbReference type="EMBL" id="CAB4990338.1"/>
    </source>
</evidence>
<feature type="region of interest" description="Disordered" evidence="1">
    <location>
        <begin position="158"/>
        <end position="182"/>
    </location>
</feature>
<dbReference type="AlphaFoldDB" id="A0A6J7NCX7"/>
<organism evidence="2">
    <name type="scientific">freshwater metagenome</name>
    <dbReference type="NCBI Taxonomy" id="449393"/>
    <lineage>
        <taxon>unclassified sequences</taxon>
        <taxon>metagenomes</taxon>
        <taxon>ecological metagenomes</taxon>
    </lineage>
</organism>
<name>A0A6J7NCX7_9ZZZZ</name>
<dbReference type="EMBL" id="CAFBOM010000153">
    <property type="protein sequence ID" value="CAB4990338.1"/>
    <property type="molecule type" value="Genomic_DNA"/>
</dbReference>
<proteinExistence type="predicted"/>
<sequence length="230" mass="24397">MVSGRVLDGVLEQVVDHLPIGARGAVDDEPGPGIQLECASGCCLERLDAEREQHRGVGGDVRRAAGMTAVAHQPDVSVECSDCALDDRRDTLGGVRPCFDIKGEFLAPEQICPARGRSERGLHLMLVHCVVGGPSARALVAVESKRPREYLPVVAPTRADAESCASGDKHDDGQAPRTGMQIPSTAHSDALRSLLSRGDAHVRHGRAGWSSHVDHARPTAQDPGEMRAGC</sequence>
<evidence type="ECO:0000256" key="1">
    <source>
        <dbReference type="SAM" id="MobiDB-lite"/>
    </source>
</evidence>